<dbReference type="Pfam" id="PF00355">
    <property type="entry name" value="Rieske"/>
    <property type="match status" value="1"/>
</dbReference>
<evidence type="ECO:0000256" key="5">
    <source>
        <dbReference type="ARBA" id="ARBA00023014"/>
    </source>
</evidence>
<dbReference type="Proteomes" id="UP000236723">
    <property type="component" value="Unassembled WGS sequence"/>
</dbReference>
<organism evidence="8 9">
    <name type="scientific">Thermomonospora echinospora</name>
    <dbReference type="NCBI Taxonomy" id="1992"/>
    <lineage>
        <taxon>Bacteria</taxon>
        <taxon>Bacillati</taxon>
        <taxon>Actinomycetota</taxon>
        <taxon>Actinomycetes</taxon>
        <taxon>Streptosporangiales</taxon>
        <taxon>Thermomonosporaceae</taxon>
        <taxon>Thermomonospora</taxon>
    </lineage>
</organism>
<dbReference type="InterPro" id="IPR050584">
    <property type="entry name" value="Cholesterol_7-desaturase"/>
</dbReference>
<dbReference type="GO" id="GO:0004497">
    <property type="term" value="F:monooxygenase activity"/>
    <property type="evidence" value="ECO:0007669"/>
    <property type="project" value="UniProtKB-ARBA"/>
</dbReference>
<dbReference type="InterPro" id="IPR015881">
    <property type="entry name" value="ARHD_Rieske_2Fe_2S"/>
</dbReference>
<dbReference type="PROSITE" id="PS00570">
    <property type="entry name" value="RING_HYDROXYL_ALPHA"/>
    <property type="match status" value="1"/>
</dbReference>
<dbReference type="AlphaFoldDB" id="A0A1H6B3E1"/>
<dbReference type="GO" id="GO:0051213">
    <property type="term" value="F:dioxygenase activity"/>
    <property type="evidence" value="ECO:0007669"/>
    <property type="project" value="UniProtKB-KW"/>
</dbReference>
<dbReference type="OrthoDB" id="5243643at2"/>
<dbReference type="RefSeq" id="WP_103938702.1">
    <property type="nucleotide sequence ID" value="NZ_FNVO01000006.1"/>
</dbReference>
<evidence type="ECO:0000256" key="2">
    <source>
        <dbReference type="ARBA" id="ARBA00022723"/>
    </source>
</evidence>
<feature type="region of interest" description="Disordered" evidence="6">
    <location>
        <begin position="329"/>
        <end position="449"/>
    </location>
</feature>
<dbReference type="PANTHER" id="PTHR21266">
    <property type="entry name" value="IRON-SULFUR DOMAIN CONTAINING PROTEIN"/>
    <property type="match status" value="1"/>
</dbReference>
<proteinExistence type="predicted"/>
<sequence length="449" mass="49461">MLKNFWYAVEFAHAVTRAPKKVTCLGQDFVLYRKRDGSVVCLSDLCVHRGAALSAGTLVEDRIACPYHGWEYGPDGACTKIPANPEGRGIPKKARVDSYPVLEKYGMVWAFLGDLPEEERPPIPHFPEHEDPAFRAVYVEMVIDANYERTFENVVDAAHTPFVHGTRFGNPDKPQIPDYEITQDEWSAAADILLSPPPAKGLWKRLYKERPEEVMVTNGWYLPNIVKLHVRLPFGDMILYDHNVPLDRHRTLVKIVGYRNFFTGKWADPDARKRIRSILLQDKPVVESQRPELLPYDLPDELHLRSDSLQVAYRRRRQQLMAEGWWVGDDETAAGGPRGSATVIPSPARRENPELARAWQHKARGGDPVPVKRAIDDTGPAESTVDDTGSAGKTTGGADSAKSATGGTEPAGKTTGADPAGKTAGGGPAESAARDAVLAEKTTTEGGPE</sequence>
<dbReference type="Gene3D" id="2.102.10.10">
    <property type="entry name" value="Rieske [2Fe-2S] iron-sulphur domain"/>
    <property type="match status" value="1"/>
</dbReference>
<evidence type="ECO:0000256" key="6">
    <source>
        <dbReference type="SAM" id="MobiDB-lite"/>
    </source>
</evidence>
<dbReference type="GO" id="GO:0051537">
    <property type="term" value="F:2 iron, 2 sulfur cluster binding"/>
    <property type="evidence" value="ECO:0007669"/>
    <property type="project" value="UniProtKB-KW"/>
</dbReference>
<dbReference type="InterPro" id="IPR017941">
    <property type="entry name" value="Rieske_2Fe-2S"/>
</dbReference>
<evidence type="ECO:0000256" key="4">
    <source>
        <dbReference type="ARBA" id="ARBA00023004"/>
    </source>
</evidence>
<keyword evidence="1" id="KW-0001">2Fe-2S</keyword>
<evidence type="ECO:0000259" key="7">
    <source>
        <dbReference type="PROSITE" id="PS51296"/>
    </source>
</evidence>
<dbReference type="GO" id="GO:0005506">
    <property type="term" value="F:iron ion binding"/>
    <property type="evidence" value="ECO:0007669"/>
    <property type="project" value="InterPro"/>
</dbReference>
<keyword evidence="8" id="KW-0223">Dioxygenase</keyword>
<dbReference type="PROSITE" id="PS51296">
    <property type="entry name" value="RIESKE"/>
    <property type="match status" value="1"/>
</dbReference>
<keyword evidence="4" id="KW-0408">Iron</keyword>
<feature type="domain" description="Rieske" evidence="7">
    <location>
        <begin position="6"/>
        <end position="110"/>
    </location>
</feature>
<keyword evidence="3" id="KW-0560">Oxidoreductase</keyword>
<dbReference type="InterPro" id="IPR044043">
    <property type="entry name" value="VanA_C_cat"/>
</dbReference>
<gene>
    <name evidence="8" type="ORF">SAMN04489712_106187</name>
</gene>
<dbReference type="Gene3D" id="3.90.380.10">
    <property type="entry name" value="Naphthalene 1,2-dioxygenase Alpha Subunit, Chain A, domain 1"/>
    <property type="match status" value="1"/>
</dbReference>
<dbReference type="InterPro" id="IPR036922">
    <property type="entry name" value="Rieske_2Fe-2S_sf"/>
</dbReference>
<dbReference type="SUPFAM" id="SSF50022">
    <property type="entry name" value="ISP domain"/>
    <property type="match status" value="1"/>
</dbReference>
<keyword evidence="5" id="KW-0411">Iron-sulfur</keyword>
<keyword evidence="2" id="KW-0479">Metal-binding</keyword>
<keyword evidence="9" id="KW-1185">Reference proteome</keyword>
<name>A0A1H6B3E1_9ACTN</name>
<evidence type="ECO:0000313" key="8">
    <source>
        <dbReference type="EMBL" id="SEG54895.1"/>
    </source>
</evidence>
<evidence type="ECO:0000313" key="9">
    <source>
        <dbReference type="Proteomes" id="UP000236723"/>
    </source>
</evidence>
<dbReference type="GO" id="GO:0016705">
    <property type="term" value="F:oxidoreductase activity, acting on paired donors, with incorporation or reduction of molecular oxygen"/>
    <property type="evidence" value="ECO:0007669"/>
    <property type="project" value="UniProtKB-ARBA"/>
</dbReference>
<protein>
    <submittedName>
        <fullName evidence="8">Phenylpropionate dioxygenase, large terminal subunit</fullName>
    </submittedName>
</protein>
<reference evidence="9" key="1">
    <citation type="submission" date="2016-10" db="EMBL/GenBank/DDBJ databases">
        <authorList>
            <person name="Varghese N."/>
            <person name="Submissions S."/>
        </authorList>
    </citation>
    <scope>NUCLEOTIDE SEQUENCE [LARGE SCALE GENOMIC DNA]</scope>
    <source>
        <strain evidence="9">DSM 43163</strain>
    </source>
</reference>
<evidence type="ECO:0000256" key="3">
    <source>
        <dbReference type="ARBA" id="ARBA00023002"/>
    </source>
</evidence>
<dbReference type="SUPFAM" id="SSF55961">
    <property type="entry name" value="Bet v1-like"/>
    <property type="match status" value="1"/>
</dbReference>
<evidence type="ECO:0000256" key="1">
    <source>
        <dbReference type="ARBA" id="ARBA00022714"/>
    </source>
</evidence>
<dbReference type="PANTHER" id="PTHR21266:SF59">
    <property type="entry name" value="BLR4922 PROTEIN"/>
    <property type="match status" value="1"/>
</dbReference>
<dbReference type="Pfam" id="PF19112">
    <property type="entry name" value="VanA_C"/>
    <property type="match status" value="1"/>
</dbReference>
<accession>A0A1H6B3E1</accession>
<dbReference type="EMBL" id="FNVO01000006">
    <property type="protein sequence ID" value="SEG54895.1"/>
    <property type="molecule type" value="Genomic_DNA"/>
</dbReference>